<name>A0ABQ6H228_9GAMM</name>
<keyword evidence="1" id="KW-0732">Signal</keyword>
<feature type="domain" description="Endonuclease/exonuclease/phosphatase" evidence="2">
    <location>
        <begin position="694"/>
        <end position="968"/>
    </location>
</feature>
<dbReference type="RefSeq" id="WP_284207523.1">
    <property type="nucleotide sequence ID" value="NZ_BSSU01000007.1"/>
</dbReference>
<evidence type="ECO:0000259" key="2">
    <source>
        <dbReference type="Pfam" id="PF03372"/>
    </source>
</evidence>
<dbReference type="Pfam" id="PF00404">
    <property type="entry name" value="Dockerin_1"/>
    <property type="match status" value="1"/>
</dbReference>
<sequence length="1040" mass="110599">MNNKNNSPTFKLKSLFVSSAIYLMSGAACADILINEVDADQTSTDTAEFIELTDGGAGNTDLSGINIVLINGSNDSIYKVINLDGQTTSPTGYFVVCGNSETTENCDLDVSPNSNLIQNGADAIAIISGDFTIDTPITSDNLIDALVYDTNDSDDAVLLSLLTPGQPQVNEDGTIDKDIESNQRCADSTGGAFNTSVYEQHLPTPGEYNLCGGEPVVDIVINEVDADQTSTDSAEFVELFDGGSGNNDLSGLSIALLNGNGDSVYRTYALDGFETNSEGYFVLCANAENTPNCDLDVSPDTNLIQNGADAVAVVSGPFTNDTPITTDNLVDAVVYDTNDADDIGLLALLTPEQPQVNEDELGSKDTHSNQRCEASALSTSLFQQASPTPGQQNSCGSSNDEQFGVCYDPATLIHTIQGSDEVSPLNGNSGVIIEGVVTASFQASGQLNGYYIQEEDGDHDNSTFTSEGLFVSDTSTIVKAGDLVRIQGTVSELYELTTLTNITQTVICAEDVPASTSSITMPVNTLDEFEAVEGMLVSVSNTLQVASNYNLARYGEVVLSDQRMYQFTHANEPSVDGYATHQVNLSRNQIILDDGLSAQNPDVVVYPAPSLSANNTLRAGDSALISGVMSYGFGSYRIQPTTPIVFTQDNPRSEIPADVGGNFKAASINVLNYFTTIDENGALCGPSSLSCRGANSAEEFTRQRTKIIEAIHKIDADLIGLVELENNAQASLSDLVDGLNEVAGPNTYAYVNTGTIGTDAIKVGIIYKPASATLTGNFAILDSSVDALFIDNKNRPSLAQSFTTMTGETFTVAVNHLKSKGSNCDSIGDPDLNDGQGNCALTRANASAALVDWLASDPTGSEDNDFLILGDLNAYAKEEAITRITDNGFTNLVEAFGGELAYSYIFNGELGYLDHALASAELSAKVTGVTEWHINADEPRALDYNLEFQSHDQQNNFYAPDAYRMSDHDPVVIGFNFAPAALTGDFDGDGDVDINDIYGLMRAIQMSQPIEMSFDLNNDGFITMMDARVMMSLCTNAGCA</sequence>
<evidence type="ECO:0000313" key="4">
    <source>
        <dbReference type="Proteomes" id="UP001157133"/>
    </source>
</evidence>
<proteinExistence type="predicted"/>
<accession>A0ABQ6H228</accession>
<dbReference type="InterPro" id="IPR036439">
    <property type="entry name" value="Dockerin_dom_sf"/>
</dbReference>
<dbReference type="Proteomes" id="UP001157133">
    <property type="component" value="Unassembled WGS sequence"/>
</dbReference>
<dbReference type="Gene3D" id="1.10.1330.10">
    <property type="entry name" value="Dockerin domain"/>
    <property type="match status" value="1"/>
</dbReference>
<dbReference type="CDD" id="cd04486">
    <property type="entry name" value="YhcR_OBF_like"/>
    <property type="match status" value="1"/>
</dbReference>
<dbReference type="NCBIfam" id="NF033681">
    <property type="entry name" value="ExeM_NucH_DNase"/>
    <property type="match status" value="1"/>
</dbReference>
<dbReference type="Gene3D" id="3.60.10.10">
    <property type="entry name" value="Endonuclease/exonuclease/phosphatase"/>
    <property type="match status" value="1"/>
</dbReference>
<reference evidence="3 4" key="1">
    <citation type="submission" date="2023-03" db="EMBL/GenBank/DDBJ databases">
        <title>Draft genome sequence of Thalassotalea eurytherma JCM 18482T.</title>
        <authorList>
            <person name="Sawabe T."/>
        </authorList>
    </citation>
    <scope>NUCLEOTIDE SEQUENCE [LARGE SCALE GENOMIC DNA]</scope>
    <source>
        <strain evidence="3 4">JCM 18482</strain>
    </source>
</reference>
<gene>
    <name evidence="3" type="ORF">theurythT_16190</name>
</gene>
<dbReference type="InterPro" id="IPR002105">
    <property type="entry name" value="Dockerin_1_rpt"/>
</dbReference>
<protein>
    <recommendedName>
        <fullName evidence="2">Endonuclease/exonuclease/phosphatase domain-containing protein</fullName>
    </recommendedName>
</protein>
<dbReference type="InterPro" id="IPR018247">
    <property type="entry name" value="EF_Hand_1_Ca_BS"/>
</dbReference>
<dbReference type="SUPFAM" id="SSF56219">
    <property type="entry name" value="DNase I-like"/>
    <property type="match status" value="1"/>
</dbReference>
<dbReference type="SUPFAM" id="SSF63446">
    <property type="entry name" value="Type I dockerin domain"/>
    <property type="match status" value="1"/>
</dbReference>
<keyword evidence="4" id="KW-1185">Reference proteome</keyword>
<organism evidence="3 4">
    <name type="scientific">Thalassotalea eurytherma</name>
    <dbReference type="NCBI Taxonomy" id="1144278"/>
    <lineage>
        <taxon>Bacteria</taxon>
        <taxon>Pseudomonadati</taxon>
        <taxon>Pseudomonadota</taxon>
        <taxon>Gammaproteobacteria</taxon>
        <taxon>Alteromonadales</taxon>
        <taxon>Colwelliaceae</taxon>
        <taxon>Thalassotalea</taxon>
    </lineage>
</organism>
<feature type="signal peptide" evidence="1">
    <location>
        <begin position="1"/>
        <end position="30"/>
    </location>
</feature>
<evidence type="ECO:0000313" key="3">
    <source>
        <dbReference type="EMBL" id="GLX82167.1"/>
    </source>
</evidence>
<feature type="chain" id="PRO_5047285017" description="Endonuclease/exonuclease/phosphatase domain-containing protein" evidence="1">
    <location>
        <begin position="31"/>
        <end position="1040"/>
    </location>
</feature>
<dbReference type="PANTHER" id="PTHR42834">
    <property type="entry name" value="ENDONUCLEASE/EXONUCLEASE/PHOSPHATASE FAMILY PROTEIN (AFU_ORTHOLOGUE AFUA_3G09210)"/>
    <property type="match status" value="1"/>
</dbReference>
<dbReference type="PANTHER" id="PTHR42834:SF1">
    <property type="entry name" value="ENDONUCLEASE_EXONUCLEASE_PHOSPHATASE FAMILY PROTEIN (AFU_ORTHOLOGUE AFUA_3G09210)"/>
    <property type="match status" value="1"/>
</dbReference>
<comment type="caution">
    <text evidence="3">The sequence shown here is derived from an EMBL/GenBank/DDBJ whole genome shotgun (WGS) entry which is preliminary data.</text>
</comment>
<dbReference type="EMBL" id="BSSU01000007">
    <property type="protein sequence ID" value="GLX82167.1"/>
    <property type="molecule type" value="Genomic_DNA"/>
</dbReference>
<dbReference type="PROSITE" id="PS00018">
    <property type="entry name" value="EF_HAND_1"/>
    <property type="match status" value="1"/>
</dbReference>
<dbReference type="CDD" id="cd10283">
    <property type="entry name" value="MnuA_DNase1-like"/>
    <property type="match status" value="1"/>
</dbReference>
<dbReference type="PROSITE" id="PS51257">
    <property type="entry name" value="PROKAR_LIPOPROTEIN"/>
    <property type="match status" value="1"/>
</dbReference>
<dbReference type="InterPro" id="IPR005135">
    <property type="entry name" value="Endo/exonuclease/phosphatase"/>
</dbReference>
<dbReference type="InterPro" id="IPR036691">
    <property type="entry name" value="Endo/exonu/phosph_ase_sf"/>
</dbReference>
<dbReference type="InterPro" id="IPR047971">
    <property type="entry name" value="ExeM-like"/>
</dbReference>
<dbReference type="Pfam" id="PF03372">
    <property type="entry name" value="Exo_endo_phos"/>
    <property type="match status" value="1"/>
</dbReference>
<evidence type="ECO:0000256" key="1">
    <source>
        <dbReference type="SAM" id="SignalP"/>
    </source>
</evidence>